<reference evidence="10 11" key="1">
    <citation type="submission" date="2016-04" db="EMBL/GenBank/DDBJ databases">
        <authorList>
            <person name="Evans L.H."/>
            <person name="Alamgir A."/>
            <person name="Owens N."/>
            <person name="Weber N.D."/>
            <person name="Virtaneva K."/>
            <person name="Barbian K."/>
            <person name="Babar A."/>
            <person name="Rosenke K."/>
        </authorList>
    </citation>
    <scope>NUCLEOTIDE SEQUENCE [LARGE SCALE GENOMIC DNA]</scope>
    <source>
        <strain evidence="10 11">LMa1</strain>
    </source>
</reference>
<evidence type="ECO:0000256" key="8">
    <source>
        <dbReference type="ARBA" id="ARBA00033183"/>
    </source>
</evidence>
<name>A0A1B7LCC3_9FIRM</name>
<evidence type="ECO:0000259" key="9">
    <source>
        <dbReference type="Pfam" id="PF03787"/>
    </source>
</evidence>
<protein>
    <recommendedName>
        <fullName evidence="2">CRISPR system Cms endoribonuclease Csm3</fullName>
    </recommendedName>
    <alternativeName>
        <fullName evidence="8">CRISPR type III A-associated RAMP protein Csm3</fullName>
    </alternativeName>
</protein>
<dbReference type="InterPro" id="IPR005537">
    <property type="entry name" value="RAMP_III_fam"/>
</dbReference>
<dbReference type="Pfam" id="PF03787">
    <property type="entry name" value="RAMPs"/>
    <property type="match status" value="1"/>
</dbReference>
<dbReference type="GO" id="GO:0051607">
    <property type="term" value="P:defense response to virus"/>
    <property type="evidence" value="ECO:0007669"/>
    <property type="project" value="UniProtKB-KW"/>
</dbReference>
<organism evidence="10 11">
    <name type="scientific">Desulfotomaculum copahuensis</name>
    <dbReference type="NCBI Taxonomy" id="1838280"/>
    <lineage>
        <taxon>Bacteria</taxon>
        <taxon>Bacillati</taxon>
        <taxon>Bacillota</taxon>
        <taxon>Clostridia</taxon>
        <taxon>Eubacteriales</taxon>
        <taxon>Desulfotomaculaceae</taxon>
        <taxon>Desulfotomaculum</taxon>
    </lineage>
</organism>
<accession>A0A1B7LCC3</accession>
<dbReference type="OrthoDB" id="1063910at2"/>
<evidence type="ECO:0000256" key="4">
    <source>
        <dbReference type="ARBA" id="ARBA00022759"/>
    </source>
</evidence>
<dbReference type="RefSeq" id="WP_066669707.1">
    <property type="nucleotide sequence ID" value="NZ_LYVF01000177.1"/>
</dbReference>
<dbReference type="InterPro" id="IPR013412">
    <property type="entry name" value="CRISPR-assoc_RAMP_Csm3"/>
</dbReference>
<dbReference type="GO" id="GO:0004519">
    <property type="term" value="F:endonuclease activity"/>
    <property type="evidence" value="ECO:0007669"/>
    <property type="project" value="UniProtKB-KW"/>
</dbReference>
<dbReference type="EMBL" id="LYVF01000177">
    <property type="protein sequence ID" value="OAT80407.1"/>
    <property type="molecule type" value="Genomic_DNA"/>
</dbReference>
<dbReference type="PANTHER" id="PTHR35579:SF3">
    <property type="entry name" value="CRISPR SYSTEM CMS ENDORIBONUCLEASE CSM3"/>
    <property type="match status" value="1"/>
</dbReference>
<proteinExistence type="inferred from homology"/>
<comment type="similarity">
    <text evidence="1">Belongs to the CRISPR-associated Csm3 family.</text>
</comment>
<keyword evidence="5" id="KW-0378">Hydrolase</keyword>
<evidence type="ECO:0000313" key="11">
    <source>
        <dbReference type="Proteomes" id="UP000078532"/>
    </source>
</evidence>
<evidence type="ECO:0000256" key="6">
    <source>
        <dbReference type="ARBA" id="ARBA00022884"/>
    </source>
</evidence>
<sequence>MDERRTRPLKGKVILRGRMICDTGLHIGAAGNNLEIGGLDSPVVRDPVTREPYVPGSSLKGKMRSLLERKLNLPFNRYGGNGVYRHECTNRGCRVCRLFGAAGGREGDNIPGRLIVRDLSMTAGSREQLAEIETGLQYTEWKFENSLDRVTAAANPRQLERVPRGTEFDFELIYTVETGDEAVIKEDLNHVVQLLRLVEDDTLGGHGSRGYGKVRFEVGSFEGRRIDYYAGEKDALLNLPVKTTSECTAVVDQMAAFFNRENC</sequence>
<evidence type="ECO:0000256" key="7">
    <source>
        <dbReference type="ARBA" id="ARBA00023118"/>
    </source>
</evidence>
<keyword evidence="11" id="KW-1185">Reference proteome</keyword>
<dbReference type="PANTHER" id="PTHR35579">
    <property type="entry name" value="CRISPR SYSTEM CMS ENDORIBONUCLEASE CSM3"/>
    <property type="match status" value="1"/>
</dbReference>
<dbReference type="GO" id="GO:0016787">
    <property type="term" value="F:hydrolase activity"/>
    <property type="evidence" value="ECO:0007669"/>
    <property type="project" value="UniProtKB-KW"/>
</dbReference>
<evidence type="ECO:0000256" key="3">
    <source>
        <dbReference type="ARBA" id="ARBA00022722"/>
    </source>
</evidence>
<evidence type="ECO:0000256" key="1">
    <source>
        <dbReference type="ARBA" id="ARBA00006342"/>
    </source>
</evidence>
<dbReference type="STRING" id="1838280.A6M21_00590"/>
<keyword evidence="7" id="KW-0051">Antiviral defense</keyword>
<dbReference type="Proteomes" id="UP000078532">
    <property type="component" value="Unassembled WGS sequence"/>
</dbReference>
<evidence type="ECO:0000313" key="10">
    <source>
        <dbReference type="EMBL" id="OAT80407.1"/>
    </source>
</evidence>
<comment type="caution">
    <text evidence="10">The sequence shown here is derived from an EMBL/GenBank/DDBJ whole genome shotgun (WGS) entry which is preliminary data.</text>
</comment>
<dbReference type="GO" id="GO:0003723">
    <property type="term" value="F:RNA binding"/>
    <property type="evidence" value="ECO:0007669"/>
    <property type="project" value="UniProtKB-KW"/>
</dbReference>
<dbReference type="NCBIfam" id="TIGR02582">
    <property type="entry name" value="cas7_TM1809"/>
    <property type="match status" value="1"/>
</dbReference>
<keyword evidence="4" id="KW-0255">Endonuclease</keyword>
<evidence type="ECO:0000256" key="2">
    <source>
        <dbReference type="ARBA" id="ARBA00022150"/>
    </source>
</evidence>
<keyword evidence="6" id="KW-0694">RNA-binding</keyword>
<dbReference type="CDD" id="cd09684">
    <property type="entry name" value="Csm3_III-A"/>
    <property type="match status" value="1"/>
</dbReference>
<feature type="domain" description="CRISPR type III-associated protein" evidence="9">
    <location>
        <begin position="21"/>
        <end position="215"/>
    </location>
</feature>
<gene>
    <name evidence="10" type="ORF">A6M21_00590</name>
</gene>
<dbReference type="InterPro" id="IPR052216">
    <property type="entry name" value="CRISPR_Csm3_endoribonuclease"/>
</dbReference>
<keyword evidence="3" id="KW-0540">Nuclease</keyword>
<evidence type="ECO:0000256" key="5">
    <source>
        <dbReference type="ARBA" id="ARBA00022801"/>
    </source>
</evidence>
<dbReference type="AlphaFoldDB" id="A0A1B7LCC3"/>